<dbReference type="AlphaFoldDB" id="A0A4P7SM05"/>
<dbReference type="SUPFAM" id="SSF88723">
    <property type="entry name" value="PIN domain-like"/>
    <property type="match status" value="1"/>
</dbReference>
<dbReference type="InterPro" id="IPR041705">
    <property type="entry name" value="PIN_Sll0205"/>
</dbReference>
<dbReference type="KEGG" id="celz:E5225_12110"/>
<organism evidence="6 7">
    <name type="scientific">Cellulomonas shaoxiangyii</name>
    <dbReference type="NCBI Taxonomy" id="2566013"/>
    <lineage>
        <taxon>Bacteria</taxon>
        <taxon>Bacillati</taxon>
        <taxon>Actinomycetota</taxon>
        <taxon>Actinomycetes</taxon>
        <taxon>Micrococcales</taxon>
        <taxon>Cellulomonadaceae</taxon>
        <taxon>Cellulomonas</taxon>
    </lineage>
</organism>
<gene>
    <name evidence="6" type="ORF">E5225_12110</name>
</gene>
<dbReference type="InterPro" id="IPR029060">
    <property type="entry name" value="PIN-like_dom_sf"/>
</dbReference>
<evidence type="ECO:0000256" key="4">
    <source>
        <dbReference type="ARBA" id="ARBA00022842"/>
    </source>
</evidence>
<reference evidence="6 7" key="1">
    <citation type="submission" date="2019-04" db="EMBL/GenBank/DDBJ databases">
        <title>Isolation and identification of Cellulomonas shaoxiangyii sp. Nov. isolated from feces of the Tibetan antelopes (Pantholops hodgsonii) in the Qinghai-Tibet plateau of China.</title>
        <authorList>
            <person name="Tian Z."/>
        </authorList>
    </citation>
    <scope>NUCLEOTIDE SEQUENCE [LARGE SCALE GENOMIC DNA]</scope>
    <source>
        <strain evidence="6 7">Z28</strain>
    </source>
</reference>
<dbReference type="GO" id="GO:0016787">
    <property type="term" value="F:hydrolase activity"/>
    <property type="evidence" value="ECO:0007669"/>
    <property type="project" value="UniProtKB-KW"/>
</dbReference>
<dbReference type="PANTHER" id="PTHR36173:SF2">
    <property type="entry name" value="RIBONUCLEASE VAPC16"/>
    <property type="match status" value="1"/>
</dbReference>
<evidence type="ECO:0000259" key="5">
    <source>
        <dbReference type="Pfam" id="PF01850"/>
    </source>
</evidence>
<dbReference type="GO" id="GO:0046872">
    <property type="term" value="F:metal ion binding"/>
    <property type="evidence" value="ECO:0007669"/>
    <property type="project" value="UniProtKB-KW"/>
</dbReference>
<proteinExistence type="predicted"/>
<dbReference type="Gene3D" id="3.40.50.1010">
    <property type="entry name" value="5'-nuclease"/>
    <property type="match status" value="1"/>
</dbReference>
<keyword evidence="4" id="KW-0460">Magnesium</keyword>
<evidence type="ECO:0000313" key="7">
    <source>
        <dbReference type="Proteomes" id="UP000296469"/>
    </source>
</evidence>
<evidence type="ECO:0000256" key="3">
    <source>
        <dbReference type="ARBA" id="ARBA00022801"/>
    </source>
</evidence>
<evidence type="ECO:0000256" key="1">
    <source>
        <dbReference type="ARBA" id="ARBA00022722"/>
    </source>
</evidence>
<accession>A0A4P7SM05</accession>
<sequence length="131" mass="14182">MGVRYLLDTHVLLWLLGDAERVPEPVRADLADPGVTLLVSAASALEVATKQRLGRLDVGDLVDVWARRVAEIGGTELPVGADHALLAGRLGWDHRDPFDRLLVAQAVVENATLVTVDARVRAYGRAAVLTW</sequence>
<dbReference type="GO" id="GO:0004518">
    <property type="term" value="F:nuclease activity"/>
    <property type="evidence" value="ECO:0007669"/>
    <property type="project" value="UniProtKB-KW"/>
</dbReference>
<dbReference type="EMBL" id="CP039291">
    <property type="protein sequence ID" value="QCB95379.1"/>
    <property type="molecule type" value="Genomic_DNA"/>
</dbReference>
<dbReference type="Proteomes" id="UP000296469">
    <property type="component" value="Chromosome"/>
</dbReference>
<protein>
    <submittedName>
        <fullName evidence="6">Type II toxin-antitoxin system VapC family toxin</fullName>
    </submittedName>
</protein>
<keyword evidence="2" id="KW-0479">Metal-binding</keyword>
<dbReference type="CDD" id="cd09872">
    <property type="entry name" value="PIN_Sll0205-like"/>
    <property type="match status" value="1"/>
</dbReference>
<keyword evidence="1" id="KW-0540">Nuclease</keyword>
<dbReference type="PANTHER" id="PTHR36173">
    <property type="entry name" value="RIBONUCLEASE VAPC16-RELATED"/>
    <property type="match status" value="1"/>
</dbReference>
<dbReference type="Pfam" id="PF01850">
    <property type="entry name" value="PIN"/>
    <property type="match status" value="1"/>
</dbReference>
<keyword evidence="7" id="KW-1185">Reference proteome</keyword>
<dbReference type="InterPro" id="IPR002716">
    <property type="entry name" value="PIN_dom"/>
</dbReference>
<name>A0A4P7SM05_9CELL</name>
<evidence type="ECO:0000313" key="6">
    <source>
        <dbReference type="EMBL" id="QCB95379.1"/>
    </source>
</evidence>
<dbReference type="OrthoDB" id="9798990at2"/>
<evidence type="ECO:0000256" key="2">
    <source>
        <dbReference type="ARBA" id="ARBA00022723"/>
    </source>
</evidence>
<feature type="domain" description="PIN" evidence="5">
    <location>
        <begin position="5"/>
        <end position="124"/>
    </location>
</feature>
<keyword evidence="3" id="KW-0378">Hydrolase</keyword>
<dbReference type="InterPro" id="IPR052919">
    <property type="entry name" value="TA_system_RNase"/>
</dbReference>